<evidence type="ECO:0000313" key="3">
    <source>
        <dbReference type="Proteomes" id="UP000002014"/>
    </source>
</evidence>
<keyword evidence="1" id="KW-0812">Transmembrane</keyword>
<evidence type="ECO:0000256" key="1">
    <source>
        <dbReference type="SAM" id="Phobius"/>
    </source>
</evidence>
<keyword evidence="1" id="KW-1133">Transmembrane helix</keyword>
<sequence length="35" mass="3835">MSKIKAKKISFKFVPYLFVAVTIMTAIGSNGGTWV</sequence>
<name>A8G6B1_PROM2</name>
<dbReference type="EMBL" id="CP000825">
    <property type="protein sequence ID" value="ABV51142.1"/>
    <property type="molecule type" value="Genomic_DNA"/>
</dbReference>
<feature type="transmembrane region" description="Helical" evidence="1">
    <location>
        <begin position="9"/>
        <end position="29"/>
    </location>
</feature>
<dbReference type="AlphaFoldDB" id="A8G6B1"/>
<dbReference type="Proteomes" id="UP000002014">
    <property type="component" value="Chromosome"/>
</dbReference>
<dbReference type="KEGG" id="pmh:P9215_15291"/>
<keyword evidence="1" id="KW-0472">Membrane</keyword>
<protein>
    <submittedName>
        <fullName evidence="2">Uncharacterized protein</fullName>
    </submittedName>
</protein>
<reference evidence="2 3" key="1">
    <citation type="journal article" date="2007" name="PLoS Genet.">
        <title>Patterns and implications of gene gain and loss in the evolution of Prochlorococcus.</title>
        <authorList>
            <person name="Kettler G.C."/>
            <person name="Martiny A.C."/>
            <person name="Huang K."/>
            <person name="Zucker J."/>
            <person name="Coleman M.L."/>
            <person name="Rodrigue S."/>
            <person name="Chen F."/>
            <person name="Lapidus A."/>
            <person name="Ferriera S."/>
            <person name="Johnson J."/>
            <person name="Steglich C."/>
            <person name="Church G.M."/>
            <person name="Richardson P."/>
            <person name="Chisholm S.W."/>
        </authorList>
    </citation>
    <scope>NUCLEOTIDE SEQUENCE [LARGE SCALE GENOMIC DNA]</scope>
    <source>
        <strain evidence="2 3">MIT 9215</strain>
    </source>
</reference>
<proteinExistence type="predicted"/>
<organism evidence="2 3">
    <name type="scientific">Prochlorococcus marinus (strain MIT 9215)</name>
    <dbReference type="NCBI Taxonomy" id="93060"/>
    <lineage>
        <taxon>Bacteria</taxon>
        <taxon>Bacillati</taxon>
        <taxon>Cyanobacteriota</taxon>
        <taxon>Cyanophyceae</taxon>
        <taxon>Synechococcales</taxon>
        <taxon>Prochlorococcaceae</taxon>
        <taxon>Prochlorococcus</taxon>
    </lineage>
</organism>
<dbReference type="HOGENOM" id="CLU_3315270_0_0_3"/>
<accession>A8G6B1</accession>
<evidence type="ECO:0000313" key="2">
    <source>
        <dbReference type="EMBL" id="ABV51142.1"/>
    </source>
</evidence>
<gene>
    <name evidence="2" type="ordered locus">P9215_15291</name>
</gene>